<keyword evidence="14" id="KW-1185">Reference proteome</keyword>
<evidence type="ECO:0000256" key="3">
    <source>
        <dbReference type="ARBA" id="ARBA00022694"/>
    </source>
</evidence>
<evidence type="ECO:0000256" key="9">
    <source>
        <dbReference type="ARBA" id="ARBA00022842"/>
    </source>
</evidence>
<dbReference type="InterPro" id="IPR050124">
    <property type="entry name" value="tRNA_CCA-adding_enzyme"/>
</dbReference>
<dbReference type="SUPFAM" id="SSF81891">
    <property type="entry name" value="Poly A polymerase C-terminal region-like"/>
    <property type="match status" value="1"/>
</dbReference>
<keyword evidence="2 13" id="KW-0808">Transferase</keyword>
<name>Q83FE3_TROWT</name>
<sequence length="484" mass="54914">MFWSALVKYTSMFKLALSRLQKLSHEDSVLALTAAFCAKNYELALVGGPVRDCFLDRPVVDLDFATNATPQETLRLVKPISSGCWTTGARYGTVSARVKGRVVEITTYRSDNYSANTRKPKVSFGGSLEEDLIRRDFTVNAMAFRVPSGQLVDISSGLQDIANKRLATPIKPELSFADDPLRMLRAARLSSQLGFKISENSLLAMKDCAKRLKIVSAERVRGEFEKLLCCADPTGSLRVLVNTGLINHFLPEISALRLEIDEHFHHKDVYEHSLIVLRQAIKLEQERFRNGPDLVLRLAALMHDIGKPATRRKHPDGSVTFYHHDTVGAKMASKRLAAMRFDKNVIFAVTRLIQLHLRFFGYGDQSWTDSAVRRYVRDAGPQLERLHILTRADVTTRNQNKARRLRAAYDNLEERIAKLREQEELDAIRPELNGEEIMSLLDLKPGKEVGVAYKYLLDLRLDNGPIGKQESARKLLLWWKSERR</sequence>
<dbReference type="InterPro" id="IPR003607">
    <property type="entry name" value="HD/PDEase_dom"/>
</dbReference>
<dbReference type="GO" id="GO:1990817">
    <property type="term" value="F:poly(A) RNA polymerase activity"/>
    <property type="evidence" value="ECO:0007669"/>
    <property type="project" value="UniProtKB-EC"/>
</dbReference>
<feature type="coiled-coil region" evidence="11">
    <location>
        <begin position="395"/>
        <end position="429"/>
    </location>
</feature>
<dbReference type="EMBL" id="AE014184">
    <property type="protein sequence ID" value="AAO44897.1"/>
    <property type="molecule type" value="Genomic_DNA"/>
</dbReference>
<dbReference type="GO" id="GO:0005524">
    <property type="term" value="F:ATP binding"/>
    <property type="evidence" value="ECO:0007669"/>
    <property type="project" value="UniProtKB-KW"/>
</dbReference>
<keyword evidence="9" id="KW-0460">Magnesium</keyword>
<evidence type="ECO:0000256" key="5">
    <source>
        <dbReference type="ARBA" id="ARBA00022723"/>
    </source>
</evidence>
<dbReference type="GO" id="GO:0046872">
    <property type="term" value="F:metal ion binding"/>
    <property type="evidence" value="ECO:0007669"/>
    <property type="project" value="UniProtKB-KW"/>
</dbReference>
<evidence type="ECO:0000256" key="4">
    <source>
        <dbReference type="ARBA" id="ARBA00022695"/>
    </source>
</evidence>
<evidence type="ECO:0000256" key="10">
    <source>
        <dbReference type="ARBA" id="ARBA00022884"/>
    </source>
</evidence>
<dbReference type="GO" id="GO:0042245">
    <property type="term" value="P:RNA repair"/>
    <property type="evidence" value="ECO:0007669"/>
    <property type="project" value="UniProtKB-KW"/>
</dbReference>
<dbReference type="SMART" id="SM00471">
    <property type="entry name" value="HDc"/>
    <property type="match status" value="1"/>
</dbReference>
<evidence type="ECO:0000313" key="14">
    <source>
        <dbReference type="Proteomes" id="UP000002200"/>
    </source>
</evidence>
<dbReference type="GO" id="GO:0008033">
    <property type="term" value="P:tRNA processing"/>
    <property type="evidence" value="ECO:0007669"/>
    <property type="project" value="UniProtKB-KW"/>
</dbReference>
<dbReference type="HOGENOM" id="CLU_015961_6_1_11"/>
<dbReference type="InterPro" id="IPR014065">
    <property type="entry name" value="tRNA_adenylyltransferase"/>
</dbReference>
<keyword evidence="6" id="KW-0547">Nucleotide-binding</keyword>
<dbReference type="STRING" id="203267.TWT_800"/>
<keyword evidence="7" id="KW-0692">RNA repair</keyword>
<dbReference type="AlphaFoldDB" id="Q83FE3"/>
<dbReference type="CDD" id="cd00077">
    <property type="entry name" value="HDc"/>
    <property type="match status" value="1"/>
</dbReference>
<accession>Q83FE3</accession>
<dbReference type="NCBIfam" id="TIGR00277">
    <property type="entry name" value="HDIG"/>
    <property type="match status" value="1"/>
</dbReference>
<evidence type="ECO:0000256" key="6">
    <source>
        <dbReference type="ARBA" id="ARBA00022741"/>
    </source>
</evidence>
<organism evidence="13 14">
    <name type="scientific">Tropheryma whipplei (strain Twist)</name>
    <name type="common">Whipple's bacillus</name>
    <dbReference type="NCBI Taxonomy" id="203267"/>
    <lineage>
        <taxon>Bacteria</taxon>
        <taxon>Bacillati</taxon>
        <taxon>Actinomycetota</taxon>
        <taxon>Actinomycetes</taxon>
        <taxon>Micrococcales</taxon>
        <taxon>Tropherymataceae</taxon>
        <taxon>Tropheryma</taxon>
    </lineage>
</organism>
<dbReference type="Pfam" id="PF01743">
    <property type="entry name" value="PolyA_pol"/>
    <property type="match status" value="1"/>
</dbReference>
<dbReference type="GO" id="GO:0003723">
    <property type="term" value="F:RNA binding"/>
    <property type="evidence" value="ECO:0007669"/>
    <property type="project" value="UniProtKB-KW"/>
</dbReference>
<keyword evidence="10" id="KW-0694">RNA-binding</keyword>
<dbReference type="Gene3D" id="3.30.460.10">
    <property type="entry name" value="Beta Polymerase, domain 2"/>
    <property type="match status" value="1"/>
</dbReference>
<dbReference type="InterPro" id="IPR006675">
    <property type="entry name" value="HDIG_dom"/>
</dbReference>
<gene>
    <name evidence="13" type="primary">pcnA</name>
    <name evidence="13" type="ordered locus">TWT_800</name>
</gene>
<keyword evidence="11" id="KW-0175">Coiled coil</keyword>
<dbReference type="InterPro" id="IPR002646">
    <property type="entry name" value="PolA_pol_head_dom"/>
</dbReference>
<dbReference type="eggNOG" id="COG0617">
    <property type="taxonomic scope" value="Bacteria"/>
</dbReference>
<dbReference type="Pfam" id="PF12627">
    <property type="entry name" value="PolyA_pol_RNAbd"/>
    <property type="match status" value="1"/>
</dbReference>
<evidence type="ECO:0000256" key="7">
    <source>
        <dbReference type="ARBA" id="ARBA00022800"/>
    </source>
</evidence>
<evidence type="ECO:0000313" key="13">
    <source>
        <dbReference type="EMBL" id="AAO44897.1"/>
    </source>
</evidence>
<proteinExistence type="predicted"/>
<evidence type="ECO:0000259" key="12">
    <source>
        <dbReference type="SMART" id="SM00471"/>
    </source>
</evidence>
<dbReference type="Proteomes" id="UP000002200">
    <property type="component" value="Chromosome"/>
</dbReference>
<comment type="cofactor">
    <cofactor evidence="1">
        <name>Mg(2+)</name>
        <dbReference type="ChEBI" id="CHEBI:18420"/>
    </cofactor>
</comment>
<keyword evidence="5" id="KW-0479">Metal-binding</keyword>
<dbReference type="PANTHER" id="PTHR47545:SF1">
    <property type="entry name" value="MULTIFUNCTIONAL CCA PROTEIN"/>
    <property type="match status" value="1"/>
</dbReference>
<protein>
    <submittedName>
        <fullName evidence="13">Poly(A) polymerase</fullName>
        <ecNumber evidence="13">2.7.7.19</ecNumber>
    </submittedName>
</protein>
<dbReference type="PANTHER" id="PTHR47545">
    <property type="entry name" value="MULTIFUNCTIONAL CCA PROTEIN"/>
    <property type="match status" value="1"/>
</dbReference>
<dbReference type="NCBIfam" id="TIGR02692">
    <property type="entry name" value="tRNA_CCA_actino"/>
    <property type="match status" value="1"/>
</dbReference>
<keyword evidence="8" id="KW-0067">ATP-binding</keyword>
<evidence type="ECO:0000256" key="2">
    <source>
        <dbReference type="ARBA" id="ARBA00022679"/>
    </source>
</evidence>
<keyword evidence="4 13" id="KW-0548">Nucleotidyltransferase</keyword>
<dbReference type="CDD" id="cd05398">
    <property type="entry name" value="NT_ClassII-CCAase"/>
    <property type="match status" value="1"/>
</dbReference>
<keyword evidence="3" id="KW-0819">tRNA processing</keyword>
<dbReference type="InterPro" id="IPR032828">
    <property type="entry name" value="PolyA_RNA-bd"/>
</dbReference>
<dbReference type="Gene3D" id="1.10.3090.10">
    <property type="entry name" value="cca-adding enzyme, domain 2"/>
    <property type="match status" value="1"/>
</dbReference>
<evidence type="ECO:0000256" key="1">
    <source>
        <dbReference type="ARBA" id="ARBA00001946"/>
    </source>
</evidence>
<dbReference type="InterPro" id="IPR006674">
    <property type="entry name" value="HD_domain"/>
</dbReference>
<evidence type="ECO:0000256" key="8">
    <source>
        <dbReference type="ARBA" id="ARBA00022840"/>
    </source>
</evidence>
<reference evidence="13 14" key="1">
    <citation type="journal article" date="2003" name="Genome Res.">
        <title>Tropheryma whipplei twist: a human pathogenic Actinobacteria with a reduced genome.</title>
        <authorList>
            <person name="Raoult D."/>
            <person name="Ogata H."/>
            <person name="Audic S."/>
            <person name="Robert C."/>
            <person name="Suhre K."/>
            <person name="Drancourt M."/>
            <person name="Claverie J.-M."/>
        </authorList>
    </citation>
    <scope>NUCLEOTIDE SEQUENCE [LARGE SCALE GENOMIC DNA]</scope>
    <source>
        <strain evidence="13 14">Twist</strain>
    </source>
</reference>
<dbReference type="EC" id="2.7.7.19" evidence="13"/>
<dbReference type="KEGG" id="twh:TWT_800"/>
<dbReference type="SUPFAM" id="SSF81301">
    <property type="entry name" value="Nucleotidyltransferase"/>
    <property type="match status" value="1"/>
</dbReference>
<evidence type="ECO:0000256" key="11">
    <source>
        <dbReference type="SAM" id="Coils"/>
    </source>
</evidence>
<feature type="domain" description="HD/PDEase" evidence="12">
    <location>
        <begin position="265"/>
        <end position="407"/>
    </location>
</feature>
<dbReference type="Pfam" id="PF01966">
    <property type="entry name" value="HD"/>
    <property type="match status" value="1"/>
</dbReference>
<dbReference type="InterPro" id="IPR043519">
    <property type="entry name" value="NT_sf"/>
</dbReference>